<evidence type="ECO:0008006" key="4">
    <source>
        <dbReference type="Google" id="ProtNLM"/>
    </source>
</evidence>
<keyword evidence="3" id="KW-1185">Reference proteome</keyword>
<proteinExistence type="predicted"/>
<evidence type="ECO:0000313" key="3">
    <source>
        <dbReference type="Proteomes" id="UP000676967"/>
    </source>
</evidence>
<name>A0ABN6CST1_9ACTN</name>
<accession>A0ABN6CST1</accession>
<gene>
    <name evidence="2" type="ORF">Aiant_89670</name>
</gene>
<evidence type="ECO:0000313" key="2">
    <source>
        <dbReference type="EMBL" id="BCJ48310.1"/>
    </source>
</evidence>
<sequence length="94" mass="9863">MLFLVLFTMAVLFAVALARWPALGGPKLTNSAASPPAGDPPTRATTLEGALTAQLVRGEINRAQYQRALERLAAREAEKHPLSAPEKGDPSAGA</sequence>
<evidence type="ECO:0000256" key="1">
    <source>
        <dbReference type="SAM" id="MobiDB-lite"/>
    </source>
</evidence>
<dbReference type="EMBL" id="AP023356">
    <property type="protein sequence ID" value="BCJ48310.1"/>
    <property type="molecule type" value="Genomic_DNA"/>
</dbReference>
<feature type="region of interest" description="Disordered" evidence="1">
    <location>
        <begin position="74"/>
        <end position="94"/>
    </location>
</feature>
<organism evidence="2 3">
    <name type="scientific">Actinoplanes ianthinogenes</name>
    <dbReference type="NCBI Taxonomy" id="122358"/>
    <lineage>
        <taxon>Bacteria</taxon>
        <taxon>Bacillati</taxon>
        <taxon>Actinomycetota</taxon>
        <taxon>Actinomycetes</taxon>
        <taxon>Micromonosporales</taxon>
        <taxon>Micromonosporaceae</taxon>
        <taxon>Actinoplanes</taxon>
    </lineage>
</organism>
<protein>
    <recommendedName>
        <fullName evidence="4">SHOCT domain-containing protein</fullName>
    </recommendedName>
</protein>
<dbReference type="Proteomes" id="UP000676967">
    <property type="component" value="Chromosome"/>
</dbReference>
<reference evidence="2 3" key="1">
    <citation type="submission" date="2020-08" db="EMBL/GenBank/DDBJ databases">
        <title>Whole genome shotgun sequence of Actinoplanes ianthinogenes NBRC 13996.</title>
        <authorList>
            <person name="Komaki H."/>
            <person name="Tamura T."/>
        </authorList>
    </citation>
    <scope>NUCLEOTIDE SEQUENCE [LARGE SCALE GENOMIC DNA]</scope>
    <source>
        <strain evidence="2 3">NBRC 13996</strain>
    </source>
</reference>